<accession>A0A0R2E2V7</accession>
<comment type="caution">
    <text evidence="2">The sequence shown here is derived from an EMBL/GenBank/DDBJ whole genome shotgun (WGS) entry which is preliminary data.</text>
</comment>
<protein>
    <recommendedName>
        <fullName evidence="1">IrrE N-terminal-like domain-containing protein</fullName>
    </recommendedName>
</protein>
<organism evidence="2 3">
    <name type="scientific">Liquorilactobacillus mali KCTC 3596 = DSM 20444</name>
    <dbReference type="NCBI Taxonomy" id="1046596"/>
    <lineage>
        <taxon>Bacteria</taxon>
        <taxon>Bacillati</taxon>
        <taxon>Bacillota</taxon>
        <taxon>Bacilli</taxon>
        <taxon>Lactobacillales</taxon>
        <taxon>Lactobacillaceae</taxon>
        <taxon>Liquorilactobacillus</taxon>
    </lineage>
</organism>
<proteinExistence type="predicted"/>
<evidence type="ECO:0000313" key="3">
    <source>
        <dbReference type="Proteomes" id="UP000050898"/>
    </source>
</evidence>
<dbReference type="InterPro" id="IPR010359">
    <property type="entry name" value="IrrE_HExxH"/>
</dbReference>
<dbReference type="EMBL" id="AYYH01000007">
    <property type="protein sequence ID" value="KRN10720.1"/>
    <property type="molecule type" value="Genomic_DNA"/>
</dbReference>
<sequence length="134" mass="15773">MHAVLEKLLELAKKEHIRIIWTQELSPTTPPVAAYNLRCIIMNSNWHNPNQFIFQLAHELAHLIYGDPLDLHLYNRTPAQKFKIESHINDYALQILLHLYSQTPYNKINIVSFMQKYAIPTHLENRVCFLINTL</sequence>
<keyword evidence="3" id="KW-1185">Reference proteome</keyword>
<dbReference type="Proteomes" id="UP000050898">
    <property type="component" value="Unassembled WGS sequence"/>
</dbReference>
<reference evidence="2 3" key="1">
    <citation type="journal article" date="2015" name="Genome Announc.">
        <title>Expanding the biotechnology potential of lactobacilli through comparative genomics of 213 strains and associated genera.</title>
        <authorList>
            <person name="Sun Z."/>
            <person name="Harris H.M."/>
            <person name="McCann A."/>
            <person name="Guo C."/>
            <person name="Argimon S."/>
            <person name="Zhang W."/>
            <person name="Yang X."/>
            <person name="Jeffery I.B."/>
            <person name="Cooney J.C."/>
            <person name="Kagawa T.F."/>
            <person name="Liu W."/>
            <person name="Song Y."/>
            <person name="Salvetti E."/>
            <person name="Wrobel A."/>
            <person name="Rasinkangas P."/>
            <person name="Parkhill J."/>
            <person name="Rea M.C."/>
            <person name="O'Sullivan O."/>
            <person name="Ritari J."/>
            <person name="Douillard F.P."/>
            <person name="Paul Ross R."/>
            <person name="Yang R."/>
            <person name="Briner A.E."/>
            <person name="Felis G.E."/>
            <person name="de Vos W.M."/>
            <person name="Barrangou R."/>
            <person name="Klaenhammer T.R."/>
            <person name="Caufield P.W."/>
            <person name="Cui Y."/>
            <person name="Zhang H."/>
            <person name="O'Toole P.W."/>
        </authorList>
    </citation>
    <scope>NUCLEOTIDE SEQUENCE [LARGE SCALE GENOMIC DNA]</scope>
    <source>
        <strain evidence="2 3">DSM 20444</strain>
    </source>
</reference>
<evidence type="ECO:0000313" key="2">
    <source>
        <dbReference type="EMBL" id="KRN10720.1"/>
    </source>
</evidence>
<dbReference type="PATRIC" id="fig|1046596.6.peg.2373"/>
<gene>
    <name evidence="2" type="ORF">FD00_GL002262</name>
</gene>
<dbReference type="Pfam" id="PF06114">
    <property type="entry name" value="Peptidase_M78"/>
    <property type="match status" value="1"/>
</dbReference>
<name>A0A0R2E2V7_9LACO</name>
<evidence type="ECO:0000259" key="1">
    <source>
        <dbReference type="Pfam" id="PF06114"/>
    </source>
</evidence>
<feature type="domain" description="IrrE N-terminal-like" evidence="1">
    <location>
        <begin position="37"/>
        <end position="88"/>
    </location>
</feature>
<dbReference type="AlphaFoldDB" id="A0A0R2E2V7"/>